<comment type="caution">
    <text evidence="1">The sequence shown here is derived from an EMBL/GenBank/DDBJ whole genome shotgun (WGS) entry which is preliminary data.</text>
</comment>
<name>A0A9W9ZQW8_9CNID</name>
<dbReference type="OrthoDB" id="10368226at2759"/>
<accession>A0A9W9ZQW8</accession>
<proteinExistence type="predicted"/>
<reference evidence="1" key="1">
    <citation type="submission" date="2023-01" db="EMBL/GenBank/DDBJ databases">
        <title>Genome assembly of the deep-sea coral Lophelia pertusa.</title>
        <authorList>
            <person name="Herrera S."/>
            <person name="Cordes E."/>
        </authorList>
    </citation>
    <scope>NUCLEOTIDE SEQUENCE</scope>
    <source>
        <strain evidence="1">USNM1676648</strain>
        <tissue evidence="1">Polyp</tissue>
    </source>
</reference>
<protein>
    <submittedName>
        <fullName evidence="1">Uncharacterized protein</fullName>
    </submittedName>
</protein>
<sequence>MKRLQLMNDGNGGDQENDEEVFGIEPTKHPFKQCLENYHECVLNSCKIWERQKECLLQFYRCQNEYTGKCRELYKTIACYNLLGRDTCRKKLVACYGSNSGKN</sequence>
<gene>
    <name evidence="1" type="ORF">OS493_013870</name>
</gene>
<evidence type="ECO:0000313" key="2">
    <source>
        <dbReference type="Proteomes" id="UP001163046"/>
    </source>
</evidence>
<evidence type="ECO:0000313" key="1">
    <source>
        <dbReference type="EMBL" id="KAJ7385835.1"/>
    </source>
</evidence>
<dbReference type="EMBL" id="MU825879">
    <property type="protein sequence ID" value="KAJ7385835.1"/>
    <property type="molecule type" value="Genomic_DNA"/>
</dbReference>
<dbReference type="Proteomes" id="UP001163046">
    <property type="component" value="Unassembled WGS sequence"/>
</dbReference>
<keyword evidence="2" id="KW-1185">Reference proteome</keyword>
<organism evidence="1 2">
    <name type="scientific">Desmophyllum pertusum</name>
    <dbReference type="NCBI Taxonomy" id="174260"/>
    <lineage>
        <taxon>Eukaryota</taxon>
        <taxon>Metazoa</taxon>
        <taxon>Cnidaria</taxon>
        <taxon>Anthozoa</taxon>
        <taxon>Hexacorallia</taxon>
        <taxon>Scleractinia</taxon>
        <taxon>Caryophylliina</taxon>
        <taxon>Caryophylliidae</taxon>
        <taxon>Desmophyllum</taxon>
    </lineage>
</organism>
<dbReference type="AlphaFoldDB" id="A0A9W9ZQW8"/>